<reference evidence="2" key="1">
    <citation type="submission" date="2012-04" db="EMBL/GenBank/DDBJ databases">
        <title>The Genome Sequence of Loa loa.</title>
        <authorList>
            <consortium name="The Broad Institute Genome Sequencing Platform"/>
            <consortium name="Broad Institute Genome Sequencing Center for Infectious Disease"/>
            <person name="Nutman T.B."/>
            <person name="Fink D.L."/>
            <person name="Russ C."/>
            <person name="Young S."/>
            <person name="Zeng Q."/>
            <person name="Gargeya S."/>
            <person name="Alvarado L."/>
            <person name="Berlin A."/>
            <person name="Chapman S.B."/>
            <person name="Chen Z."/>
            <person name="Freedman E."/>
            <person name="Gellesch M."/>
            <person name="Goldberg J."/>
            <person name="Griggs A."/>
            <person name="Gujja S."/>
            <person name="Heilman E.R."/>
            <person name="Heiman D."/>
            <person name="Howarth C."/>
            <person name="Mehta T."/>
            <person name="Neiman D."/>
            <person name="Pearson M."/>
            <person name="Roberts A."/>
            <person name="Saif S."/>
            <person name="Shea T."/>
            <person name="Shenoy N."/>
            <person name="Sisk P."/>
            <person name="Stolte C."/>
            <person name="Sykes S."/>
            <person name="White J."/>
            <person name="Yandava C."/>
            <person name="Haas B."/>
            <person name="Henn M.R."/>
            <person name="Nusbaum C."/>
            <person name="Birren B."/>
        </authorList>
    </citation>
    <scope>NUCLEOTIDE SEQUENCE [LARGE SCALE GENOMIC DNA]</scope>
</reference>
<evidence type="ECO:0000256" key="1">
    <source>
        <dbReference type="SAM" id="MobiDB-lite"/>
    </source>
</evidence>
<sequence length="635" mass="73390">MKTERETWTRNEEVNRNQKTQQEPSPKRVIHFQKGRGTSALSITKQFKLNDAKHLQPSNKTKFSKERRPCIFYNKNHWDSECSNCLTATHQFERLTELKACTNCFRTVHATSDCKQRKRTCFHCKGQHNTALCYKKYGSLNNGSNNEETNSTIIINSLNQPINHQGKKVLLICKEIEAVNPTQLEIQEEALVLFDSADKLQIINPTSYDINCIIRQKQLDESEGYWRRPDIIIGADYFFEFMQPYKFHHANQTTPSQPTMLESNNEIIKAQLQSNIIEKVTTNMDQEGIIHYLPHREVLTPRKATTKLRIVYDASAHIKGEKNLNNVLYRGPTTLPDLAETYGSKTALEIKKNLYVDNVILSVSGTEEAFKIKEMKDIFKNASMDIREFFSNDNDFNELIPENDRVEVSQTKEILGINWNPVIDSIGIVLKPWSNQTPTKRTILQLIASQYDPLGFLIPSMLLFKLFLQTLWKRKVSWDQLLENDDIETWEIFTSRWSTKVEEIPRMVIDPECLQQLEIHVFTDASTTAYAAAVYAKQGINTFLIFAKSRVAPVKGITIPKLELLAILIGVRATKFIIKQLEIEDVRVTLWSDSRCALQWIKNRSRLLLKFIQNRIDGGNRGYTEYPTTNICKLR</sequence>
<feature type="region of interest" description="Disordered" evidence="1">
    <location>
        <begin position="1"/>
        <end position="29"/>
    </location>
</feature>
<dbReference type="InterPro" id="IPR008042">
    <property type="entry name" value="Retrotrans_Pao"/>
</dbReference>
<evidence type="ECO:0000313" key="3">
    <source>
        <dbReference type="WBParaSite" id="EN70_4524"/>
    </source>
</evidence>
<dbReference type="PANTHER" id="PTHR47331">
    <property type="entry name" value="PHD-TYPE DOMAIN-CONTAINING PROTEIN"/>
    <property type="match status" value="1"/>
</dbReference>
<organism evidence="2 3">
    <name type="scientific">Loa loa</name>
    <name type="common">Eye worm</name>
    <name type="synonym">Filaria loa</name>
    <dbReference type="NCBI Taxonomy" id="7209"/>
    <lineage>
        <taxon>Eukaryota</taxon>
        <taxon>Metazoa</taxon>
        <taxon>Ecdysozoa</taxon>
        <taxon>Nematoda</taxon>
        <taxon>Chromadorea</taxon>
        <taxon>Rhabditida</taxon>
        <taxon>Spirurina</taxon>
        <taxon>Spiruromorpha</taxon>
        <taxon>Filarioidea</taxon>
        <taxon>Onchocercidae</taxon>
        <taxon>Loa</taxon>
    </lineage>
</organism>
<feature type="compositionally biased region" description="Basic and acidic residues" evidence="1">
    <location>
        <begin position="1"/>
        <end position="16"/>
    </location>
</feature>
<dbReference type="STRING" id="7209.A0A1I7VNN2"/>
<proteinExistence type="predicted"/>
<keyword evidence="2" id="KW-1185">Reference proteome</keyword>
<dbReference type="Proteomes" id="UP000095285">
    <property type="component" value="Unassembled WGS sequence"/>
</dbReference>
<evidence type="ECO:0000313" key="2">
    <source>
        <dbReference type="Proteomes" id="UP000095285"/>
    </source>
</evidence>
<dbReference type="InterPro" id="IPR043502">
    <property type="entry name" value="DNA/RNA_pol_sf"/>
</dbReference>
<dbReference type="WBParaSite" id="EN70_4524">
    <property type="protein sequence ID" value="EN70_4524"/>
    <property type="gene ID" value="EN70_4524"/>
</dbReference>
<name>A0A1I7VNN2_LOALO</name>
<accession>A0A1I7VNN2</accession>
<dbReference type="Pfam" id="PF05380">
    <property type="entry name" value="Peptidase_A17"/>
    <property type="match status" value="1"/>
</dbReference>
<reference evidence="3" key="2">
    <citation type="submission" date="2016-11" db="UniProtKB">
        <authorList>
            <consortium name="WormBaseParasite"/>
        </authorList>
    </citation>
    <scope>IDENTIFICATION</scope>
</reference>
<dbReference type="SUPFAM" id="SSF56672">
    <property type="entry name" value="DNA/RNA polymerases"/>
    <property type="match status" value="1"/>
</dbReference>
<protein>
    <submittedName>
        <fullName evidence="3">DUF1758 domain-containing protein</fullName>
    </submittedName>
</protein>
<dbReference type="AlphaFoldDB" id="A0A1I7VNN2"/>